<evidence type="ECO:0000313" key="2">
    <source>
        <dbReference type="EMBL" id="GBF97567.1"/>
    </source>
</evidence>
<keyword evidence="3" id="KW-1185">Reference proteome</keyword>
<dbReference type="Proteomes" id="UP000247498">
    <property type="component" value="Unassembled WGS sequence"/>
</dbReference>
<sequence>MPCDQALFRGDAPELVDRLIAASQIKPAAGYTGYGRELQPWVDDTAGCLLNEPLELGNRYNNNSNKHGRSPDRAGRGSPNKRAAPARRCSLDAAQGAFACPSFSAAPRPEALPMPSKLMLSARRSPSPPKSLPAMVAAA</sequence>
<accession>A0A2V0PJS8</accession>
<dbReference type="EMBL" id="BDRX01000102">
    <property type="protein sequence ID" value="GBF97567.1"/>
    <property type="molecule type" value="Genomic_DNA"/>
</dbReference>
<gene>
    <name evidence="2" type="ORF">Rsub_10168</name>
</gene>
<organism evidence="2 3">
    <name type="scientific">Raphidocelis subcapitata</name>
    <dbReference type="NCBI Taxonomy" id="307507"/>
    <lineage>
        <taxon>Eukaryota</taxon>
        <taxon>Viridiplantae</taxon>
        <taxon>Chlorophyta</taxon>
        <taxon>core chlorophytes</taxon>
        <taxon>Chlorophyceae</taxon>
        <taxon>CS clade</taxon>
        <taxon>Sphaeropleales</taxon>
        <taxon>Selenastraceae</taxon>
        <taxon>Raphidocelis</taxon>
    </lineage>
</organism>
<protein>
    <submittedName>
        <fullName evidence="2">Uncharacterized protein</fullName>
    </submittedName>
</protein>
<feature type="region of interest" description="Disordered" evidence="1">
    <location>
        <begin position="57"/>
        <end position="88"/>
    </location>
</feature>
<evidence type="ECO:0000256" key="1">
    <source>
        <dbReference type="SAM" id="MobiDB-lite"/>
    </source>
</evidence>
<dbReference type="OrthoDB" id="557203at2759"/>
<name>A0A2V0PJS8_9CHLO</name>
<comment type="caution">
    <text evidence="2">The sequence shown here is derived from an EMBL/GenBank/DDBJ whole genome shotgun (WGS) entry which is preliminary data.</text>
</comment>
<feature type="region of interest" description="Disordered" evidence="1">
    <location>
        <begin position="103"/>
        <end position="139"/>
    </location>
</feature>
<reference evidence="2 3" key="1">
    <citation type="journal article" date="2018" name="Sci. Rep.">
        <title>Raphidocelis subcapitata (=Pseudokirchneriella subcapitata) provides an insight into genome evolution and environmental adaptations in the Sphaeropleales.</title>
        <authorList>
            <person name="Suzuki S."/>
            <person name="Yamaguchi H."/>
            <person name="Nakajima N."/>
            <person name="Kawachi M."/>
        </authorList>
    </citation>
    <scope>NUCLEOTIDE SEQUENCE [LARGE SCALE GENOMIC DNA]</scope>
    <source>
        <strain evidence="2 3">NIES-35</strain>
    </source>
</reference>
<dbReference type="InParanoid" id="A0A2V0PJS8"/>
<proteinExistence type="predicted"/>
<dbReference type="AlphaFoldDB" id="A0A2V0PJS8"/>
<evidence type="ECO:0000313" key="3">
    <source>
        <dbReference type="Proteomes" id="UP000247498"/>
    </source>
</evidence>